<dbReference type="EMBL" id="GBIH01001389">
    <property type="protein sequence ID" value="JAC93321.1"/>
    <property type="molecule type" value="mRNA"/>
</dbReference>
<proteinExistence type="evidence at transcript level"/>
<reference evidence="3" key="1">
    <citation type="journal article" date="2015" name="PLoS Negl. Trop. Dis.">
        <title>Deep Sequencing Analysis of the Ixodes ricinus Haemocytome.</title>
        <authorList>
            <person name="Kotsyfakis M."/>
            <person name="Kopacek P."/>
            <person name="Franta Z."/>
            <person name="Pedra J.H."/>
            <person name="Ribeiro J.M."/>
        </authorList>
    </citation>
    <scope>NUCLEOTIDE SEQUENCE</scope>
</reference>
<evidence type="ECO:0000256" key="2">
    <source>
        <dbReference type="SAM" id="SignalP"/>
    </source>
</evidence>
<feature type="signal peptide" evidence="2">
    <location>
        <begin position="1"/>
        <end position="18"/>
    </location>
</feature>
<evidence type="ECO:0000313" key="3">
    <source>
        <dbReference type="EMBL" id="JAC93321.1"/>
    </source>
</evidence>
<feature type="compositionally biased region" description="Basic and acidic residues" evidence="1">
    <location>
        <begin position="42"/>
        <end position="69"/>
    </location>
</feature>
<feature type="region of interest" description="Disordered" evidence="1">
    <location>
        <begin position="25"/>
        <end position="73"/>
    </location>
</feature>
<evidence type="ECO:0000256" key="1">
    <source>
        <dbReference type="SAM" id="MobiDB-lite"/>
    </source>
</evidence>
<feature type="chain" id="PRO_5001868285" evidence="2">
    <location>
        <begin position="19"/>
        <end position="187"/>
    </location>
</feature>
<organism evidence="3">
    <name type="scientific">Ixodes ricinus</name>
    <name type="common">Common tick</name>
    <name type="synonym">Acarus ricinus</name>
    <dbReference type="NCBI Taxonomy" id="34613"/>
    <lineage>
        <taxon>Eukaryota</taxon>
        <taxon>Metazoa</taxon>
        <taxon>Ecdysozoa</taxon>
        <taxon>Arthropoda</taxon>
        <taxon>Chelicerata</taxon>
        <taxon>Arachnida</taxon>
        <taxon>Acari</taxon>
        <taxon>Parasitiformes</taxon>
        <taxon>Ixodida</taxon>
        <taxon>Ixodoidea</taxon>
        <taxon>Ixodidae</taxon>
        <taxon>Ixodinae</taxon>
        <taxon>Ixodes</taxon>
    </lineage>
</organism>
<protein>
    <submittedName>
        <fullName evidence="3">Putative secreted protein</fullName>
    </submittedName>
</protein>
<name>A0A090X9E6_IXORI</name>
<feature type="region of interest" description="Disordered" evidence="1">
    <location>
        <begin position="86"/>
        <end position="110"/>
    </location>
</feature>
<keyword evidence="2" id="KW-0732">Signal</keyword>
<dbReference type="AlphaFoldDB" id="A0A090X9E6"/>
<accession>A0A090X9E6</accession>
<sequence>MVSIFCPMLSASFLLSAGLRQLPSKPWPATAHSRMSSTNDGDEVREQHAGAVDGRRAAAHESEHEKEDPDGYDDVAGAVVVGQRHGCPGTPRSPGSDLIQMPTVSTPRPSIQTSRLQVMRMYLTHAIPSSMMTSDGFAVTCRTKCARTSAARISDGRCNVTRRAVVRCLVPAAISRARGTSRYPPPR</sequence>